<dbReference type="AlphaFoldDB" id="A0A7X6MHY1"/>
<dbReference type="Proteomes" id="UP000553209">
    <property type="component" value="Unassembled WGS sequence"/>
</dbReference>
<keyword evidence="1" id="KW-0472">Membrane</keyword>
<dbReference type="EMBL" id="JAAXPG010000018">
    <property type="protein sequence ID" value="NKY99780.1"/>
    <property type="molecule type" value="Genomic_DNA"/>
</dbReference>
<feature type="transmembrane region" description="Helical" evidence="1">
    <location>
        <begin position="21"/>
        <end position="42"/>
    </location>
</feature>
<comment type="caution">
    <text evidence="2">The sequence shown here is derived from an EMBL/GenBank/DDBJ whole genome shotgun (WGS) entry which is preliminary data.</text>
</comment>
<protein>
    <submittedName>
        <fullName evidence="2">Uncharacterized protein</fullName>
    </submittedName>
</protein>
<organism evidence="2 3">
    <name type="scientific">Nocardiopsis alborubida</name>
    <dbReference type="NCBI Taxonomy" id="146802"/>
    <lineage>
        <taxon>Bacteria</taxon>
        <taxon>Bacillati</taxon>
        <taxon>Actinomycetota</taxon>
        <taxon>Actinomycetes</taxon>
        <taxon>Streptosporangiales</taxon>
        <taxon>Nocardiopsidaceae</taxon>
        <taxon>Nocardiopsis</taxon>
    </lineage>
</organism>
<name>A0A7X6MHY1_9ACTN</name>
<evidence type="ECO:0000313" key="2">
    <source>
        <dbReference type="EMBL" id="NKY99780.1"/>
    </source>
</evidence>
<accession>A0A7X6MHY1</accession>
<keyword evidence="1" id="KW-0812">Transmembrane</keyword>
<sequence length="97" mass="10090">MSADEGRGAPGRRGPLRRRSLGFLVLAVLAAAYTAYLGYALLWEPPQPPPAGHRGELVVPAVNDAPVATAPVLDPEAGVEELEAPVEDLDLPVAGAR</sequence>
<gene>
    <name evidence="2" type="ORF">HGB44_19220</name>
</gene>
<keyword evidence="3" id="KW-1185">Reference proteome</keyword>
<keyword evidence="1" id="KW-1133">Transmembrane helix</keyword>
<reference evidence="2 3" key="1">
    <citation type="submission" date="2020-04" db="EMBL/GenBank/DDBJ databases">
        <title>MicrobeNet Type strains.</title>
        <authorList>
            <person name="Nicholson A.C."/>
        </authorList>
    </citation>
    <scope>NUCLEOTIDE SEQUENCE [LARGE SCALE GENOMIC DNA]</scope>
    <source>
        <strain evidence="2 3">ATCC 23612</strain>
    </source>
</reference>
<evidence type="ECO:0000256" key="1">
    <source>
        <dbReference type="SAM" id="Phobius"/>
    </source>
</evidence>
<proteinExistence type="predicted"/>
<evidence type="ECO:0000313" key="3">
    <source>
        <dbReference type="Proteomes" id="UP000553209"/>
    </source>
</evidence>
<dbReference type="RefSeq" id="WP_168444068.1">
    <property type="nucleotide sequence ID" value="NZ_JAAXPG010000018.1"/>
</dbReference>